<dbReference type="Proteomes" id="UP001632037">
    <property type="component" value="Unassembled WGS sequence"/>
</dbReference>
<evidence type="ECO:0000256" key="2">
    <source>
        <dbReference type="ARBA" id="ARBA00004613"/>
    </source>
</evidence>
<evidence type="ECO:0000256" key="1">
    <source>
        <dbReference type="ARBA" id="ARBA00004340"/>
    </source>
</evidence>
<keyword evidence="6" id="KW-1185">Reference proteome</keyword>
<dbReference type="GO" id="GO:0043657">
    <property type="term" value="C:host cell"/>
    <property type="evidence" value="ECO:0007669"/>
    <property type="project" value="UniProtKB-SubCell"/>
</dbReference>
<evidence type="ECO:0000313" key="5">
    <source>
        <dbReference type="EMBL" id="KAL3674054.1"/>
    </source>
</evidence>
<dbReference type="GO" id="GO:0005576">
    <property type="term" value="C:extracellular region"/>
    <property type="evidence" value="ECO:0007669"/>
    <property type="project" value="UniProtKB-SubCell"/>
</dbReference>
<evidence type="ECO:0000259" key="4">
    <source>
        <dbReference type="Pfam" id="PF20147"/>
    </source>
</evidence>
<proteinExistence type="predicted"/>
<dbReference type="AlphaFoldDB" id="A0ABD3G6G7"/>
<comment type="caution">
    <text evidence="5">The sequence shown here is derived from an EMBL/GenBank/DDBJ whole genome shotgun (WGS) entry which is preliminary data.</text>
</comment>
<feature type="domain" description="Crinkler effector protein N-terminal" evidence="4">
    <location>
        <begin position="3"/>
        <end position="80"/>
    </location>
</feature>
<accession>A0ABD3G6G7</accession>
<evidence type="ECO:0000313" key="6">
    <source>
        <dbReference type="Proteomes" id="UP001632037"/>
    </source>
</evidence>
<dbReference type="Pfam" id="PF20147">
    <property type="entry name" value="Crinkler"/>
    <property type="match status" value="1"/>
</dbReference>
<organism evidence="5 6">
    <name type="scientific">Phytophthora oleae</name>
    <dbReference type="NCBI Taxonomy" id="2107226"/>
    <lineage>
        <taxon>Eukaryota</taxon>
        <taxon>Sar</taxon>
        <taxon>Stramenopiles</taxon>
        <taxon>Oomycota</taxon>
        <taxon>Peronosporomycetes</taxon>
        <taxon>Peronosporales</taxon>
        <taxon>Peronosporaceae</taxon>
        <taxon>Phytophthora</taxon>
    </lineage>
</organism>
<dbReference type="EMBL" id="JBIMZQ010000001">
    <property type="protein sequence ID" value="KAL3674054.1"/>
    <property type="molecule type" value="Genomic_DNA"/>
</dbReference>
<sequence>MKTLSCLVIRDRSVIVVVIREIRKVALVKNMIKKKKMHDSPADQLGIYVAKKDSKWLKLNDPDVQWFLEFSGDRSNNKHKAEQVTILQETCSQVY</sequence>
<comment type="subcellular location">
    <subcellularLocation>
        <location evidence="1">Host cell</location>
    </subcellularLocation>
    <subcellularLocation>
        <location evidence="2">Secreted</location>
    </subcellularLocation>
</comment>
<name>A0ABD3G6G7_9STRA</name>
<keyword evidence="3" id="KW-0964">Secreted</keyword>
<reference evidence="5 6" key="1">
    <citation type="submission" date="2024-09" db="EMBL/GenBank/DDBJ databases">
        <title>Genome sequencing and assembly of Phytophthora oleae, isolate VK10A, causative agent of rot of olive drupes.</title>
        <authorList>
            <person name="Conti Taguali S."/>
            <person name="Riolo M."/>
            <person name="La Spada F."/>
            <person name="Cacciola S.O."/>
            <person name="Dionisio G."/>
        </authorList>
    </citation>
    <scope>NUCLEOTIDE SEQUENCE [LARGE SCALE GENOMIC DNA]</scope>
    <source>
        <strain evidence="5 6">VK10A</strain>
    </source>
</reference>
<protein>
    <recommendedName>
        <fullName evidence="4">Crinkler effector protein N-terminal domain-containing protein</fullName>
    </recommendedName>
</protein>
<dbReference type="InterPro" id="IPR045379">
    <property type="entry name" value="Crinkler_N"/>
</dbReference>
<gene>
    <name evidence="5" type="ORF">V7S43_000006</name>
</gene>
<evidence type="ECO:0000256" key="3">
    <source>
        <dbReference type="ARBA" id="ARBA00022525"/>
    </source>
</evidence>